<name>A0ABY4KWG7_THEAE</name>
<keyword evidence="5" id="KW-0547">Nucleotide-binding</keyword>
<evidence type="ECO:0000256" key="9">
    <source>
        <dbReference type="SAM" id="MobiDB-lite"/>
    </source>
</evidence>
<comment type="catalytic activity">
    <reaction evidence="1">
        <text>ATP + protein L-histidine = ADP + protein N-phospho-L-histidine.</text>
        <dbReference type="EC" id="2.7.13.3"/>
    </reaction>
</comment>
<feature type="transmembrane region" description="Helical" evidence="10">
    <location>
        <begin position="61"/>
        <end position="79"/>
    </location>
</feature>
<dbReference type="InterPro" id="IPR011712">
    <property type="entry name" value="Sig_transdc_His_kin_sub3_dim/P"/>
</dbReference>
<proteinExistence type="predicted"/>
<keyword evidence="10" id="KW-0812">Transmembrane</keyword>
<evidence type="ECO:0000256" key="7">
    <source>
        <dbReference type="ARBA" id="ARBA00022840"/>
    </source>
</evidence>
<keyword evidence="10" id="KW-0472">Membrane</keyword>
<dbReference type="RefSeq" id="WP_248592003.1">
    <property type="nucleotide sequence ID" value="NZ_BAABEB010000010.1"/>
</dbReference>
<evidence type="ECO:0000256" key="2">
    <source>
        <dbReference type="ARBA" id="ARBA00012438"/>
    </source>
</evidence>
<feature type="transmembrane region" description="Helical" evidence="10">
    <location>
        <begin position="31"/>
        <end position="49"/>
    </location>
</feature>
<feature type="region of interest" description="Disordered" evidence="9">
    <location>
        <begin position="398"/>
        <end position="417"/>
    </location>
</feature>
<evidence type="ECO:0000256" key="5">
    <source>
        <dbReference type="ARBA" id="ARBA00022741"/>
    </source>
</evidence>
<keyword evidence="3" id="KW-0597">Phosphoprotein</keyword>
<dbReference type="InterPro" id="IPR003594">
    <property type="entry name" value="HATPase_dom"/>
</dbReference>
<evidence type="ECO:0000256" key="4">
    <source>
        <dbReference type="ARBA" id="ARBA00022679"/>
    </source>
</evidence>
<dbReference type="Gene3D" id="3.30.565.10">
    <property type="entry name" value="Histidine kinase-like ATPase, C-terminal domain"/>
    <property type="match status" value="1"/>
</dbReference>
<dbReference type="Pfam" id="PF02518">
    <property type="entry name" value="HATPase_c"/>
    <property type="match status" value="1"/>
</dbReference>
<keyword evidence="4" id="KW-0808">Transferase</keyword>
<feature type="compositionally biased region" description="Basic and acidic residues" evidence="9">
    <location>
        <begin position="398"/>
        <end position="416"/>
    </location>
</feature>
<keyword evidence="6 13" id="KW-0418">Kinase</keyword>
<protein>
    <recommendedName>
        <fullName evidence="2">histidine kinase</fullName>
        <ecNumber evidence="2">2.7.13.3</ecNumber>
    </recommendedName>
</protein>
<dbReference type="Pfam" id="PF07730">
    <property type="entry name" value="HisKA_3"/>
    <property type="match status" value="1"/>
</dbReference>
<feature type="transmembrane region" description="Helical" evidence="10">
    <location>
        <begin position="85"/>
        <end position="111"/>
    </location>
</feature>
<dbReference type="EC" id="2.7.13.3" evidence="2"/>
<keyword evidence="10" id="KW-1133">Transmembrane helix</keyword>
<dbReference type="Proteomes" id="UP000832041">
    <property type="component" value="Chromosome"/>
</dbReference>
<evidence type="ECO:0000259" key="12">
    <source>
        <dbReference type="Pfam" id="PF07730"/>
    </source>
</evidence>
<evidence type="ECO:0000256" key="1">
    <source>
        <dbReference type="ARBA" id="ARBA00000085"/>
    </source>
</evidence>
<feature type="domain" description="Histidine kinase/HSP90-like ATPase" evidence="11">
    <location>
        <begin position="308"/>
        <end position="395"/>
    </location>
</feature>
<dbReference type="InterPro" id="IPR036890">
    <property type="entry name" value="HATPase_C_sf"/>
</dbReference>
<evidence type="ECO:0000259" key="11">
    <source>
        <dbReference type="Pfam" id="PF02518"/>
    </source>
</evidence>
<dbReference type="PANTHER" id="PTHR24421:SF10">
    <property type="entry name" value="NITRATE_NITRITE SENSOR PROTEIN NARQ"/>
    <property type="match status" value="1"/>
</dbReference>
<feature type="transmembrane region" description="Helical" evidence="10">
    <location>
        <begin position="123"/>
        <end position="140"/>
    </location>
</feature>
<organism evidence="13 14">
    <name type="scientific">Thermobifida alba</name>
    <name type="common">Thermomonospora alba</name>
    <dbReference type="NCBI Taxonomy" id="53522"/>
    <lineage>
        <taxon>Bacteria</taxon>
        <taxon>Bacillati</taxon>
        <taxon>Actinomycetota</taxon>
        <taxon>Actinomycetes</taxon>
        <taxon>Streptosporangiales</taxon>
        <taxon>Nocardiopsidaceae</taxon>
        <taxon>Thermobifida</taxon>
    </lineage>
</organism>
<evidence type="ECO:0000256" key="6">
    <source>
        <dbReference type="ARBA" id="ARBA00022777"/>
    </source>
</evidence>
<dbReference type="Gene3D" id="1.20.5.1930">
    <property type="match status" value="1"/>
</dbReference>
<reference evidence="13 14" key="1">
    <citation type="submission" date="2020-04" db="EMBL/GenBank/DDBJ databases">
        <title>Thermobifida alba genome sequencing and assembly.</title>
        <authorList>
            <person name="Luzics S."/>
            <person name="Horvath B."/>
            <person name="Nagy I."/>
            <person name="Toth A."/>
            <person name="Nagy I."/>
            <person name="Kukolya J."/>
        </authorList>
    </citation>
    <scope>NUCLEOTIDE SEQUENCE [LARGE SCALE GENOMIC DNA]</scope>
    <source>
        <strain evidence="13 14">DSM 43795</strain>
    </source>
</reference>
<dbReference type="SUPFAM" id="SSF55874">
    <property type="entry name" value="ATPase domain of HSP90 chaperone/DNA topoisomerase II/histidine kinase"/>
    <property type="match status" value="1"/>
</dbReference>
<dbReference type="CDD" id="cd16917">
    <property type="entry name" value="HATPase_UhpB-NarQ-NarX-like"/>
    <property type="match status" value="1"/>
</dbReference>
<evidence type="ECO:0000313" key="13">
    <source>
        <dbReference type="EMBL" id="UPT19774.1"/>
    </source>
</evidence>
<keyword evidence="7" id="KW-0067">ATP-binding</keyword>
<keyword evidence="8" id="KW-0902">Two-component regulatory system</keyword>
<accession>A0ABY4KWG7</accession>
<sequence>MRLSTTGLRDVRKALRPAGDWSTRRARIEDALLVLVLAPVFALAAVGARWELWQQAQTAPVVAEAAAAVLALLGIVLLARPYPLAALAAAFLGLAWLPVFALLTVVTAYLVGSRTPHSRATTVVFALIGAGVVLQVVLAHPAAATGWFRAVTLLTFHLLFPWVVGKYRRQRAALATAGWELAEHLEREQRIVADRARLRERSRIAQDMHDSLGHELSLIALRAAALEVAPGADAHVRQAARDLRENAAAATERLREIIGVLRDDADPAPVRPAGEDVAALVDRARAAGMAVTLLRRGPVPPLSEMADRAVYRVVQEALTNAGRHAPGAAVTVRLDHAPDRVEVRVVNDPPPGPAAAPAGGGHGLIGLRERVRLAGGVLRAGEHAGGWRVEARLPALGRDLDGRREQPPAEPAERSRTSRYYRQVRDRVRGGLVAFVALPCAGAAVLAAIVLLDSL</sequence>
<gene>
    <name evidence="13" type="ORF">FOF52_01325</name>
</gene>
<feature type="transmembrane region" description="Helical" evidence="10">
    <location>
        <begin position="432"/>
        <end position="452"/>
    </location>
</feature>
<evidence type="ECO:0000256" key="3">
    <source>
        <dbReference type="ARBA" id="ARBA00022553"/>
    </source>
</evidence>
<feature type="domain" description="Signal transduction histidine kinase subgroup 3 dimerisation and phosphoacceptor" evidence="12">
    <location>
        <begin position="200"/>
        <end position="264"/>
    </location>
</feature>
<keyword evidence="14" id="KW-1185">Reference proteome</keyword>
<evidence type="ECO:0000313" key="14">
    <source>
        <dbReference type="Proteomes" id="UP000832041"/>
    </source>
</evidence>
<dbReference type="GO" id="GO:0016301">
    <property type="term" value="F:kinase activity"/>
    <property type="evidence" value="ECO:0007669"/>
    <property type="project" value="UniProtKB-KW"/>
</dbReference>
<feature type="transmembrane region" description="Helical" evidence="10">
    <location>
        <begin position="146"/>
        <end position="164"/>
    </location>
</feature>
<dbReference type="EMBL" id="CP051627">
    <property type="protein sequence ID" value="UPT19774.1"/>
    <property type="molecule type" value="Genomic_DNA"/>
</dbReference>
<evidence type="ECO:0000256" key="8">
    <source>
        <dbReference type="ARBA" id="ARBA00023012"/>
    </source>
</evidence>
<dbReference type="PANTHER" id="PTHR24421">
    <property type="entry name" value="NITRATE/NITRITE SENSOR PROTEIN NARX-RELATED"/>
    <property type="match status" value="1"/>
</dbReference>
<evidence type="ECO:0000256" key="10">
    <source>
        <dbReference type="SAM" id="Phobius"/>
    </source>
</evidence>
<dbReference type="InterPro" id="IPR050482">
    <property type="entry name" value="Sensor_HK_TwoCompSys"/>
</dbReference>